<evidence type="ECO:0000313" key="3">
    <source>
        <dbReference type="EMBL" id="KAK9063909.1"/>
    </source>
</evidence>
<evidence type="ECO:0000313" key="4">
    <source>
        <dbReference type="Proteomes" id="UP001408789"/>
    </source>
</evidence>
<comment type="subcellular location">
    <subcellularLocation>
        <location evidence="1">Membrane</location>
        <topology evidence="1">Multi-pass membrane protein</topology>
    </subcellularLocation>
</comment>
<comment type="similarity">
    <text evidence="1">Belongs to the DP1 family.</text>
</comment>
<dbReference type="PANTHER" id="PTHR12300:SF117">
    <property type="entry name" value="LP05237P-RELATED"/>
    <property type="match status" value="1"/>
</dbReference>
<proteinExistence type="inferred from homology"/>
<feature type="compositionally biased region" description="Low complexity" evidence="2">
    <location>
        <begin position="187"/>
        <end position="201"/>
    </location>
</feature>
<feature type="compositionally biased region" description="Low complexity" evidence="2">
    <location>
        <begin position="257"/>
        <end position="266"/>
    </location>
</feature>
<dbReference type="GO" id="GO:0016020">
    <property type="term" value="C:membrane"/>
    <property type="evidence" value="ECO:0007669"/>
    <property type="project" value="UniProtKB-SubCell"/>
</dbReference>
<reference evidence="3 4" key="1">
    <citation type="submission" date="2024-04" db="EMBL/GenBank/DDBJ databases">
        <title>The reference genome of an endangered Asteraceae, Deinandra increscens subsp. villosa, native to the Central Coast of California.</title>
        <authorList>
            <person name="Guilliams M."/>
            <person name="Hasenstab-Lehman K."/>
            <person name="Meyer R."/>
            <person name="Mcevoy S."/>
        </authorList>
    </citation>
    <scope>NUCLEOTIDE SEQUENCE [LARGE SCALE GENOMIC DNA]</scope>
    <source>
        <tissue evidence="3">Leaf</tissue>
    </source>
</reference>
<feature type="compositionally biased region" description="Polar residues" evidence="2">
    <location>
        <begin position="228"/>
        <end position="242"/>
    </location>
</feature>
<dbReference type="EMBL" id="JBCNJP010000018">
    <property type="protein sequence ID" value="KAK9063909.1"/>
    <property type="molecule type" value="Genomic_DNA"/>
</dbReference>
<accession>A0AAP0D342</accession>
<sequence>MIGSFLTRGLVMLFGYAYPAYECFKSVEKNKPDIEQLRFWCQYWILVAVLTVCERIGDTFVSWVPMYSEAKLAFYIYLWYPKTMGTTYVYNSFFQPYISKHETEIDRNLSELRTKAGDMTVLYWQRAASYIQTRTFDIIQYVASQSTPKPRPSQPQQPVKARQPAPNKKAQTAVQQPETREPPSPTPSLSSSSSSSSSSKSGSDEIDHQSDSGKPQLSPMPAVPKAQKATTTRNLALTTEPKTATEPERNQIELARSSSSNVNPSSKLKEVMMEEEPVRVTRARLRKASSLQ</sequence>
<comment type="caution">
    <text evidence="3">The sequence shown here is derived from an EMBL/GenBank/DDBJ whole genome shotgun (WGS) entry which is preliminary data.</text>
</comment>
<dbReference type="AlphaFoldDB" id="A0AAP0D342"/>
<keyword evidence="4" id="KW-1185">Reference proteome</keyword>
<gene>
    <name evidence="3" type="ORF">SSX86_017781</name>
</gene>
<evidence type="ECO:0000256" key="2">
    <source>
        <dbReference type="SAM" id="MobiDB-lite"/>
    </source>
</evidence>
<organism evidence="3 4">
    <name type="scientific">Deinandra increscens subsp. villosa</name>
    <dbReference type="NCBI Taxonomy" id="3103831"/>
    <lineage>
        <taxon>Eukaryota</taxon>
        <taxon>Viridiplantae</taxon>
        <taxon>Streptophyta</taxon>
        <taxon>Embryophyta</taxon>
        <taxon>Tracheophyta</taxon>
        <taxon>Spermatophyta</taxon>
        <taxon>Magnoliopsida</taxon>
        <taxon>eudicotyledons</taxon>
        <taxon>Gunneridae</taxon>
        <taxon>Pentapetalae</taxon>
        <taxon>asterids</taxon>
        <taxon>campanulids</taxon>
        <taxon>Asterales</taxon>
        <taxon>Asteraceae</taxon>
        <taxon>Asteroideae</taxon>
        <taxon>Heliantheae alliance</taxon>
        <taxon>Madieae</taxon>
        <taxon>Madiinae</taxon>
        <taxon>Deinandra</taxon>
    </lineage>
</organism>
<evidence type="ECO:0000256" key="1">
    <source>
        <dbReference type="RuleBase" id="RU362006"/>
    </source>
</evidence>
<feature type="region of interest" description="Disordered" evidence="2">
    <location>
        <begin position="145"/>
        <end position="275"/>
    </location>
</feature>
<name>A0AAP0D342_9ASTR</name>
<protein>
    <recommendedName>
        <fullName evidence="1">HVA22-like protein</fullName>
    </recommendedName>
</protein>
<dbReference type="Proteomes" id="UP001408789">
    <property type="component" value="Unassembled WGS sequence"/>
</dbReference>
<dbReference type="InterPro" id="IPR004345">
    <property type="entry name" value="TB2_DP1_HVA22"/>
</dbReference>
<dbReference type="Pfam" id="PF03134">
    <property type="entry name" value="TB2_DP1_HVA22"/>
    <property type="match status" value="1"/>
</dbReference>
<feature type="compositionally biased region" description="Basic and acidic residues" evidence="2">
    <location>
        <begin position="202"/>
        <end position="211"/>
    </location>
</feature>
<dbReference type="PANTHER" id="PTHR12300">
    <property type="entry name" value="HVA22-LIKE PROTEINS"/>
    <property type="match status" value="1"/>
</dbReference>